<evidence type="ECO:0000313" key="3">
    <source>
        <dbReference type="EMBL" id="MBK7674759.1"/>
    </source>
</evidence>
<dbReference type="AlphaFoldDB" id="A0A935PWR5"/>
<dbReference type="PANTHER" id="PTHR22946:SF9">
    <property type="entry name" value="POLYKETIDE TRANSFERASE AF380"/>
    <property type="match status" value="1"/>
</dbReference>
<dbReference type="EMBL" id="JADJMH010000005">
    <property type="protein sequence ID" value="MBK7674759.1"/>
    <property type="molecule type" value="Genomic_DNA"/>
</dbReference>
<sequence length="341" mass="36772">MPTEAIEFRVNDDTLRGDLFRPEGVLQPPLVVMAHGFGLERRFGLPAFAERLRAAGLAVLLFDYRGFGDSGGTPRGLVDARRHLADFAAAVRCARELKGVDSTRVALWGTSFAGGHVLETAARLPGISAVVAQVPHVDGLASLLLYPPQLLPGAVWLALFDLAAGALGRDPVRVPIIGHSGVRCLAGQDCADGYRHLIPEGAVWQEAVPARILLTILGYRPIHVVHRIQAPVLIIAAERDSLIPFAATRRTAARIRSCQFEALPIGHFDLYDGPWFEKSVALQIDFLRRHLGAGCETGAIESGGRNNSARQPCSTIHCQGVKQQVRSSIDRHGLHQGNPSG</sequence>
<proteinExistence type="predicted"/>
<dbReference type="Gene3D" id="3.40.50.1820">
    <property type="entry name" value="alpha/beta hydrolase"/>
    <property type="match status" value="1"/>
</dbReference>
<reference evidence="3 4" key="1">
    <citation type="submission" date="2020-10" db="EMBL/GenBank/DDBJ databases">
        <title>Connecting structure to function with the recovery of over 1000 high-quality activated sludge metagenome-assembled genomes encoding full-length rRNA genes using long-read sequencing.</title>
        <authorList>
            <person name="Singleton C.M."/>
            <person name="Petriglieri F."/>
            <person name="Kristensen J.M."/>
            <person name="Kirkegaard R.H."/>
            <person name="Michaelsen T.Y."/>
            <person name="Andersen M.H."/>
            <person name="Karst S.M."/>
            <person name="Dueholm M.S."/>
            <person name="Nielsen P.H."/>
            <person name="Albertsen M."/>
        </authorList>
    </citation>
    <scope>NUCLEOTIDE SEQUENCE [LARGE SCALE GENOMIC DNA]</scope>
    <source>
        <strain evidence="3">EsbW_18-Q3-R4-48_BATAC.285</strain>
    </source>
</reference>
<dbReference type="Pfam" id="PF12146">
    <property type="entry name" value="Hydrolase_4"/>
    <property type="match status" value="1"/>
</dbReference>
<gene>
    <name evidence="3" type="ORF">IPJ27_08300</name>
</gene>
<dbReference type="Proteomes" id="UP000697998">
    <property type="component" value="Unassembled WGS sequence"/>
</dbReference>
<keyword evidence="1 3" id="KW-0378">Hydrolase</keyword>
<evidence type="ECO:0000256" key="1">
    <source>
        <dbReference type="ARBA" id="ARBA00022801"/>
    </source>
</evidence>
<protein>
    <submittedName>
        <fullName evidence="3">Alpha/beta fold hydrolase</fullName>
    </submittedName>
</protein>
<evidence type="ECO:0000259" key="2">
    <source>
        <dbReference type="Pfam" id="PF12146"/>
    </source>
</evidence>
<dbReference type="SUPFAM" id="SSF53474">
    <property type="entry name" value="alpha/beta-Hydrolases"/>
    <property type="match status" value="1"/>
</dbReference>
<organism evidence="3 4">
    <name type="scientific">Candidatus Accumulibacter proximus</name>
    <dbReference type="NCBI Taxonomy" id="2954385"/>
    <lineage>
        <taxon>Bacteria</taxon>
        <taxon>Pseudomonadati</taxon>
        <taxon>Pseudomonadota</taxon>
        <taxon>Betaproteobacteria</taxon>
        <taxon>Candidatus Accumulibacter</taxon>
    </lineage>
</organism>
<dbReference type="InterPro" id="IPR029058">
    <property type="entry name" value="AB_hydrolase_fold"/>
</dbReference>
<dbReference type="GO" id="GO:0052689">
    <property type="term" value="F:carboxylic ester hydrolase activity"/>
    <property type="evidence" value="ECO:0007669"/>
    <property type="project" value="UniProtKB-ARBA"/>
</dbReference>
<dbReference type="PANTHER" id="PTHR22946">
    <property type="entry name" value="DIENELACTONE HYDROLASE DOMAIN-CONTAINING PROTEIN-RELATED"/>
    <property type="match status" value="1"/>
</dbReference>
<name>A0A935PWR5_9PROT</name>
<comment type="caution">
    <text evidence="3">The sequence shown here is derived from an EMBL/GenBank/DDBJ whole genome shotgun (WGS) entry which is preliminary data.</text>
</comment>
<evidence type="ECO:0000313" key="4">
    <source>
        <dbReference type="Proteomes" id="UP000697998"/>
    </source>
</evidence>
<dbReference type="InterPro" id="IPR050261">
    <property type="entry name" value="FrsA_esterase"/>
</dbReference>
<feature type="domain" description="Serine aminopeptidase S33" evidence="2">
    <location>
        <begin position="30"/>
        <end position="138"/>
    </location>
</feature>
<accession>A0A935PWR5</accession>
<dbReference type="InterPro" id="IPR022742">
    <property type="entry name" value="Hydrolase_4"/>
</dbReference>